<evidence type="ECO:0008006" key="4">
    <source>
        <dbReference type="Google" id="ProtNLM"/>
    </source>
</evidence>
<feature type="transmembrane region" description="Helical" evidence="1">
    <location>
        <begin position="234"/>
        <end position="263"/>
    </location>
</feature>
<reference evidence="2 3" key="1">
    <citation type="submission" date="2017-08" db="EMBL/GenBank/DDBJ databases">
        <title>The whole genome shortgun sequences of strain Leeuwenhoekiella nanhaiensis G18 from the South China Sea.</title>
        <authorList>
            <person name="Liu Q."/>
        </authorList>
    </citation>
    <scope>NUCLEOTIDE SEQUENCE [LARGE SCALE GENOMIC DNA]</scope>
    <source>
        <strain evidence="2 3">G18</strain>
    </source>
</reference>
<dbReference type="EMBL" id="NQXA01000002">
    <property type="protein sequence ID" value="PHQ30310.1"/>
    <property type="molecule type" value="Genomic_DNA"/>
</dbReference>
<name>A0A2G1VUL9_9FLAO</name>
<dbReference type="OrthoDB" id="1049480at2"/>
<evidence type="ECO:0000256" key="1">
    <source>
        <dbReference type="SAM" id="Phobius"/>
    </source>
</evidence>
<feature type="transmembrane region" description="Helical" evidence="1">
    <location>
        <begin position="122"/>
        <end position="141"/>
    </location>
</feature>
<comment type="caution">
    <text evidence="2">The sequence shown here is derived from an EMBL/GenBank/DDBJ whole genome shotgun (WGS) entry which is preliminary data.</text>
</comment>
<feature type="transmembrane region" description="Helical" evidence="1">
    <location>
        <begin position="184"/>
        <end position="214"/>
    </location>
</feature>
<feature type="transmembrane region" description="Helical" evidence="1">
    <location>
        <begin position="73"/>
        <end position="101"/>
    </location>
</feature>
<gene>
    <name evidence="2" type="ORF">CJ305_04925</name>
</gene>
<evidence type="ECO:0000313" key="2">
    <source>
        <dbReference type="EMBL" id="PHQ30310.1"/>
    </source>
</evidence>
<proteinExistence type="predicted"/>
<dbReference type="Proteomes" id="UP000229433">
    <property type="component" value="Unassembled WGS sequence"/>
</dbReference>
<evidence type="ECO:0000313" key="3">
    <source>
        <dbReference type="Proteomes" id="UP000229433"/>
    </source>
</evidence>
<sequence length="285" mass="31575">MNNYINFKRQRELGETLSDTFKFVRQEYKGLFKALVRNAIIPFILLVAAAAYYASISAEFNPFSYGMFSAANILIPVFFLLLTALFYYGVMYGTVLGYIRLYIENHGTVDQEVLKSEVRSKLGSLISLTFLIAIIVFFGLMLCVLPGIYLAIPLSLGWAMLVFENKPVGDVISDCFKLIKGEWWMTFATIFVLSLILGVANVVFALPATIYGIIKGLTSAAEISAGDMSSLVDWVSITLNVISSAAQYIIAAIYPIGLAFIYYHLNEKANQTGAFETIDSIGTDR</sequence>
<keyword evidence="1" id="KW-1133">Transmembrane helix</keyword>
<keyword evidence="3" id="KW-1185">Reference proteome</keyword>
<feature type="transmembrane region" description="Helical" evidence="1">
    <location>
        <begin position="35"/>
        <end position="53"/>
    </location>
</feature>
<organism evidence="2 3">
    <name type="scientific">Leeuwenhoekiella nanhaiensis</name>
    <dbReference type="NCBI Taxonomy" id="1655491"/>
    <lineage>
        <taxon>Bacteria</taxon>
        <taxon>Pseudomonadati</taxon>
        <taxon>Bacteroidota</taxon>
        <taxon>Flavobacteriia</taxon>
        <taxon>Flavobacteriales</taxon>
        <taxon>Flavobacteriaceae</taxon>
        <taxon>Leeuwenhoekiella</taxon>
    </lineage>
</organism>
<keyword evidence="1" id="KW-0472">Membrane</keyword>
<protein>
    <recommendedName>
        <fullName evidence="4">Glycerophosphoryl diester phosphodiesterase membrane domain-containing protein</fullName>
    </recommendedName>
</protein>
<dbReference type="RefSeq" id="WP_099645144.1">
    <property type="nucleotide sequence ID" value="NZ_KZ319288.1"/>
</dbReference>
<keyword evidence="1" id="KW-0812">Transmembrane</keyword>
<accession>A0A2G1VUL9</accession>
<dbReference type="AlphaFoldDB" id="A0A2G1VUL9"/>